<evidence type="ECO:0000256" key="5">
    <source>
        <dbReference type="ARBA" id="ARBA00022989"/>
    </source>
</evidence>
<keyword evidence="4 7" id="KW-0812">Transmembrane</keyword>
<comment type="subcellular location">
    <subcellularLocation>
        <location evidence="1 7">Cell membrane</location>
        <topology evidence="1 7">Multi-pass membrane protein</topology>
    </subcellularLocation>
</comment>
<comment type="caution">
    <text evidence="10">The sequence shown here is derived from an EMBL/GenBank/DDBJ whole genome shotgun (WGS) entry which is preliminary data.</text>
</comment>
<evidence type="ECO:0000259" key="9">
    <source>
        <dbReference type="PROSITE" id="PS50928"/>
    </source>
</evidence>
<evidence type="ECO:0000256" key="4">
    <source>
        <dbReference type="ARBA" id="ARBA00022692"/>
    </source>
</evidence>
<dbReference type="PROSITE" id="PS50928">
    <property type="entry name" value="ABC_TM1"/>
    <property type="match status" value="1"/>
</dbReference>
<feature type="compositionally biased region" description="Basic residues" evidence="8">
    <location>
        <begin position="38"/>
        <end position="55"/>
    </location>
</feature>
<gene>
    <name evidence="10" type="ORF">CDN99_05765</name>
</gene>
<dbReference type="InterPro" id="IPR000515">
    <property type="entry name" value="MetI-like"/>
</dbReference>
<dbReference type="Pfam" id="PF19300">
    <property type="entry name" value="BPD_transp_1_N"/>
    <property type="match status" value="1"/>
</dbReference>
<dbReference type="EMBL" id="NIOF01000002">
    <property type="protein sequence ID" value="OWQ91876.1"/>
    <property type="molecule type" value="Genomic_DNA"/>
</dbReference>
<evidence type="ECO:0000313" key="11">
    <source>
        <dbReference type="Proteomes" id="UP000197468"/>
    </source>
</evidence>
<protein>
    <submittedName>
        <fullName evidence="10">Peptide ABC transporter permease</fullName>
    </submittedName>
</protein>
<evidence type="ECO:0000256" key="2">
    <source>
        <dbReference type="ARBA" id="ARBA00022448"/>
    </source>
</evidence>
<feature type="transmembrane region" description="Helical" evidence="7">
    <location>
        <begin position="164"/>
        <end position="187"/>
    </location>
</feature>
<feature type="transmembrane region" description="Helical" evidence="7">
    <location>
        <begin position="199"/>
        <end position="224"/>
    </location>
</feature>
<accession>A0A246JGU5</accession>
<dbReference type="PANTHER" id="PTHR43163">
    <property type="entry name" value="DIPEPTIDE TRANSPORT SYSTEM PERMEASE PROTEIN DPPB-RELATED"/>
    <property type="match status" value="1"/>
</dbReference>
<dbReference type="CDD" id="cd06261">
    <property type="entry name" value="TM_PBP2"/>
    <property type="match status" value="1"/>
</dbReference>
<evidence type="ECO:0000256" key="3">
    <source>
        <dbReference type="ARBA" id="ARBA00022475"/>
    </source>
</evidence>
<dbReference type="RefSeq" id="WP_088383569.1">
    <property type="nucleotide sequence ID" value="NZ_NIOF01000002.1"/>
</dbReference>
<keyword evidence="11" id="KW-1185">Reference proteome</keyword>
<evidence type="ECO:0000256" key="6">
    <source>
        <dbReference type="ARBA" id="ARBA00023136"/>
    </source>
</evidence>
<dbReference type="GO" id="GO:0005886">
    <property type="term" value="C:plasma membrane"/>
    <property type="evidence" value="ECO:0007669"/>
    <property type="project" value="UniProtKB-SubCell"/>
</dbReference>
<keyword evidence="3" id="KW-1003">Cell membrane</keyword>
<proteinExistence type="inferred from homology"/>
<feature type="compositionally biased region" description="Basic residues" evidence="8">
    <location>
        <begin position="1"/>
        <end position="11"/>
    </location>
</feature>
<keyword evidence="2 7" id="KW-0813">Transport</keyword>
<dbReference type="GO" id="GO:0055085">
    <property type="term" value="P:transmembrane transport"/>
    <property type="evidence" value="ECO:0007669"/>
    <property type="project" value="InterPro"/>
</dbReference>
<dbReference type="InterPro" id="IPR045621">
    <property type="entry name" value="BPD_transp_1_N"/>
</dbReference>
<keyword evidence="5 7" id="KW-1133">Transmembrane helix</keyword>
<dbReference type="AlphaFoldDB" id="A0A246JGU5"/>
<feature type="transmembrane region" description="Helical" evidence="7">
    <location>
        <begin position="301"/>
        <end position="327"/>
    </location>
</feature>
<keyword evidence="6 7" id="KW-0472">Membrane</keyword>
<name>A0A246JGU5_9BURK</name>
<feature type="region of interest" description="Disordered" evidence="8">
    <location>
        <begin position="1"/>
        <end position="57"/>
    </location>
</feature>
<evidence type="ECO:0000313" key="10">
    <source>
        <dbReference type="EMBL" id="OWQ91876.1"/>
    </source>
</evidence>
<evidence type="ECO:0000256" key="8">
    <source>
        <dbReference type="SAM" id="MobiDB-lite"/>
    </source>
</evidence>
<dbReference type="SUPFAM" id="SSF161098">
    <property type="entry name" value="MetI-like"/>
    <property type="match status" value="1"/>
</dbReference>
<evidence type="ECO:0000256" key="7">
    <source>
        <dbReference type="RuleBase" id="RU363032"/>
    </source>
</evidence>
<sequence>MSHAAGHHPHPHANPLTHGPQGPHGSPGSHAGKDARHAPGRPRRHGHGGGARRHSASSPWLRLPPWAPWFLGRLLTGLGVVVAISIVVFVSTQALPSDPARIILGPEASEATIAVLREQLGLNGPIVLQYLHWAGQMLSGDLGRSIDSNVPVGELMRARFANSLLLTACVTLTALPIALVLGVALALRRDRAGDRLAIAALVLLKAVPGFAIAIVLVLLFSTSVFKVLPAASLLDPDRDLPSQWRYLVLPTATLALSVAPYLLRLVRASMIEVLESDHVAAARLRGIPERRIVWRHALPNALIPAIQGVAMTLRVLFGGALIAEVVFSYPGIGSTLNAAIEMRDMPMIQAIVLVITVAIVAINLAADLATVLLTPRLRTAGRIKARSPGLRHALRLGRGHHRPRYAR</sequence>
<feature type="compositionally biased region" description="Low complexity" evidence="8">
    <location>
        <begin position="13"/>
        <end position="30"/>
    </location>
</feature>
<evidence type="ECO:0000256" key="1">
    <source>
        <dbReference type="ARBA" id="ARBA00004651"/>
    </source>
</evidence>
<dbReference type="OrthoDB" id="9803623at2"/>
<reference evidence="10 11" key="1">
    <citation type="journal article" date="2008" name="Int. J. Syst. Evol. Microbiol.">
        <title>Description of Roseateles aquatilis sp. nov. and Roseateles terrae sp. nov., in the class Betaproteobacteria, and emended description of the genus Roseateles.</title>
        <authorList>
            <person name="Gomila M."/>
            <person name="Bowien B."/>
            <person name="Falsen E."/>
            <person name="Moore E.R."/>
            <person name="Lalucat J."/>
        </authorList>
    </citation>
    <scope>NUCLEOTIDE SEQUENCE [LARGE SCALE GENOMIC DNA]</scope>
    <source>
        <strain evidence="10 11">CCUG 48205</strain>
    </source>
</reference>
<organism evidence="10 11">
    <name type="scientific">Roseateles aquatilis</name>
    <dbReference type="NCBI Taxonomy" id="431061"/>
    <lineage>
        <taxon>Bacteria</taxon>
        <taxon>Pseudomonadati</taxon>
        <taxon>Pseudomonadota</taxon>
        <taxon>Betaproteobacteria</taxon>
        <taxon>Burkholderiales</taxon>
        <taxon>Sphaerotilaceae</taxon>
        <taxon>Roseateles</taxon>
    </lineage>
</organism>
<comment type="similarity">
    <text evidence="7">Belongs to the binding-protein-dependent transport system permease family.</text>
</comment>
<feature type="transmembrane region" description="Helical" evidence="7">
    <location>
        <begin position="70"/>
        <end position="90"/>
    </location>
</feature>
<feature type="domain" description="ABC transmembrane type-1" evidence="9">
    <location>
        <begin position="160"/>
        <end position="366"/>
    </location>
</feature>
<dbReference type="PANTHER" id="PTHR43163:SF6">
    <property type="entry name" value="DIPEPTIDE TRANSPORT SYSTEM PERMEASE PROTEIN DPPB-RELATED"/>
    <property type="match status" value="1"/>
</dbReference>
<dbReference type="Gene3D" id="1.10.3720.10">
    <property type="entry name" value="MetI-like"/>
    <property type="match status" value="1"/>
</dbReference>
<feature type="transmembrane region" description="Helical" evidence="7">
    <location>
        <begin position="347"/>
        <end position="374"/>
    </location>
</feature>
<dbReference type="Proteomes" id="UP000197468">
    <property type="component" value="Unassembled WGS sequence"/>
</dbReference>
<dbReference type="InterPro" id="IPR035906">
    <property type="entry name" value="MetI-like_sf"/>
</dbReference>
<dbReference type="Pfam" id="PF00528">
    <property type="entry name" value="BPD_transp_1"/>
    <property type="match status" value="1"/>
</dbReference>